<keyword evidence="4 6" id="KW-0472">Membrane</keyword>
<feature type="transmembrane region" description="Helical" evidence="6">
    <location>
        <begin position="128"/>
        <end position="149"/>
    </location>
</feature>
<comment type="subcellular location">
    <subcellularLocation>
        <location evidence="1">Membrane</location>
        <topology evidence="1">Multi-pass membrane protein</topology>
    </subcellularLocation>
</comment>
<evidence type="ECO:0000259" key="7">
    <source>
        <dbReference type="Pfam" id="PF01284"/>
    </source>
</evidence>
<keyword evidence="9" id="KW-1185">Reference proteome</keyword>
<dbReference type="OrthoDB" id="5423111at2759"/>
<dbReference type="AlphaFoldDB" id="A0A9W8A9J6"/>
<dbReference type="EMBL" id="JANBPT010000172">
    <property type="protein sequence ID" value="KAJ1926397.1"/>
    <property type="molecule type" value="Genomic_DNA"/>
</dbReference>
<name>A0A9W8A9J6_9FUNG</name>
<evidence type="ECO:0000256" key="3">
    <source>
        <dbReference type="ARBA" id="ARBA00022989"/>
    </source>
</evidence>
<evidence type="ECO:0000313" key="9">
    <source>
        <dbReference type="Proteomes" id="UP001150569"/>
    </source>
</evidence>
<dbReference type="PANTHER" id="PTHR37451">
    <property type="entry name" value="MARVEL DOMAIN"/>
    <property type="match status" value="1"/>
</dbReference>
<organism evidence="8 9">
    <name type="scientific">Tieghemiomyces parasiticus</name>
    <dbReference type="NCBI Taxonomy" id="78921"/>
    <lineage>
        <taxon>Eukaryota</taxon>
        <taxon>Fungi</taxon>
        <taxon>Fungi incertae sedis</taxon>
        <taxon>Zoopagomycota</taxon>
        <taxon>Kickxellomycotina</taxon>
        <taxon>Dimargaritomycetes</taxon>
        <taxon>Dimargaritales</taxon>
        <taxon>Dimargaritaceae</taxon>
        <taxon>Tieghemiomyces</taxon>
    </lineage>
</organism>
<evidence type="ECO:0000256" key="4">
    <source>
        <dbReference type="ARBA" id="ARBA00023136"/>
    </source>
</evidence>
<evidence type="ECO:0000256" key="6">
    <source>
        <dbReference type="SAM" id="Phobius"/>
    </source>
</evidence>
<evidence type="ECO:0000313" key="8">
    <source>
        <dbReference type="EMBL" id="KAJ1926397.1"/>
    </source>
</evidence>
<dbReference type="InterPro" id="IPR008253">
    <property type="entry name" value="Marvel"/>
</dbReference>
<feature type="region of interest" description="Disordered" evidence="5">
    <location>
        <begin position="212"/>
        <end position="248"/>
    </location>
</feature>
<evidence type="ECO:0000256" key="5">
    <source>
        <dbReference type="SAM" id="MobiDB-lite"/>
    </source>
</evidence>
<keyword evidence="2 6" id="KW-0812">Transmembrane</keyword>
<protein>
    <recommendedName>
        <fullName evidence="7">MARVEL domain-containing protein</fullName>
    </recommendedName>
</protein>
<feature type="transmembrane region" description="Helical" evidence="6">
    <location>
        <begin position="95"/>
        <end position="116"/>
    </location>
</feature>
<feature type="transmembrane region" description="Helical" evidence="6">
    <location>
        <begin position="53"/>
        <end position="74"/>
    </location>
</feature>
<reference evidence="8" key="1">
    <citation type="submission" date="2022-07" db="EMBL/GenBank/DDBJ databases">
        <title>Phylogenomic reconstructions and comparative analyses of Kickxellomycotina fungi.</title>
        <authorList>
            <person name="Reynolds N.K."/>
            <person name="Stajich J.E."/>
            <person name="Barry K."/>
            <person name="Grigoriev I.V."/>
            <person name="Crous P."/>
            <person name="Smith M.E."/>
        </authorList>
    </citation>
    <scope>NUCLEOTIDE SEQUENCE</scope>
    <source>
        <strain evidence="8">RSA 861</strain>
    </source>
</reference>
<dbReference type="Pfam" id="PF01284">
    <property type="entry name" value="MARVEL"/>
    <property type="match status" value="1"/>
</dbReference>
<accession>A0A9W8A9J6</accession>
<evidence type="ECO:0000256" key="1">
    <source>
        <dbReference type="ARBA" id="ARBA00004141"/>
    </source>
</evidence>
<dbReference type="GO" id="GO:0016020">
    <property type="term" value="C:membrane"/>
    <property type="evidence" value="ECO:0007669"/>
    <property type="project" value="UniProtKB-SubCell"/>
</dbReference>
<gene>
    <name evidence="8" type="ORF">IWQ60_003841</name>
</gene>
<sequence length="248" mass="26692">MSAHHPFVHPFGMPRMAAYAAGLILSFIAFVMWCYLVHLFHDSWYGSPSSFDFALFAGLFAVLTGLQLVLSPFIHHRVGSRATSSMVHPITETALVALATLFWFCAAVATAAYVGVPHCVFSSCRTSQAAIAFSWFSFIAFALALGLLLRDWFVHRGNLIHVRNPDGVAPAAPAAYGVEKPVEAQPNTSVAADSGVASHHAEHSVVVDHPAAVPAPHAPQDSHAVPMPETSPDTSHMTMPEPRPNYQA</sequence>
<proteinExistence type="predicted"/>
<feature type="transmembrane region" description="Helical" evidence="6">
    <location>
        <begin position="16"/>
        <end position="41"/>
    </location>
</feature>
<comment type="caution">
    <text evidence="8">The sequence shown here is derived from an EMBL/GenBank/DDBJ whole genome shotgun (WGS) entry which is preliminary data.</text>
</comment>
<keyword evidence="3 6" id="KW-1133">Transmembrane helix</keyword>
<dbReference type="PANTHER" id="PTHR37451:SF1">
    <property type="entry name" value="MARVEL DOMAIN-CONTAINING PROTEIN"/>
    <property type="match status" value="1"/>
</dbReference>
<evidence type="ECO:0000256" key="2">
    <source>
        <dbReference type="ARBA" id="ARBA00022692"/>
    </source>
</evidence>
<feature type="domain" description="MARVEL" evidence="7">
    <location>
        <begin position="23"/>
        <end position="145"/>
    </location>
</feature>
<dbReference type="Proteomes" id="UP001150569">
    <property type="component" value="Unassembled WGS sequence"/>
</dbReference>